<dbReference type="Gene3D" id="3.30.559.10">
    <property type="entry name" value="Chloramphenicol acetyltransferase-like domain"/>
    <property type="match status" value="2"/>
</dbReference>
<name>A0AAV1D8S0_OLDCO</name>
<dbReference type="AlphaFoldDB" id="A0AAV1D8S0"/>
<protein>
    <submittedName>
        <fullName evidence="6">OLC1v1002874C1</fullName>
    </submittedName>
</protein>
<dbReference type="PANTHER" id="PTHR31623:SF110">
    <property type="entry name" value="VINORINE SYNTHASE-LIKE"/>
    <property type="match status" value="1"/>
</dbReference>
<keyword evidence="5" id="KW-0012">Acyltransferase</keyword>
<evidence type="ECO:0000256" key="1">
    <source>
        <dbReference type="ARBA" id="ARBA00009861"/>
    </source>
</evidence>
<keyword evidence="7" id="KW-1185">Reference proteome</keyword>
<reference evidence="6" key="1">
    <citation type="submission" date="2023-03" db="EMBL/GenBank/DDBJ databases">
        <authorList>
            <person name="Julca I."/>
        </authorList>
    </citation>
    <scope>NUCLEOTIDE SEQUENCE</scope>
</reference>
<keyword evidence="3" id="KW-0017">Alkaloid metabolism</keyword>
<evidence type="ECO:0000256" key="5">
    <source>
        <dbReference type="ARBA" id="ARBA00023315"/>
    </source>
</evidence>
<evidence type="ECO:0000313" key="7">
    <source>
        <dbReference type="Proteomes" id="UP001161247"/>
    </source>
</evidence>
<evidence type="ECO:0000256" key="3">
    <source>
        <dbReference type="ARBA" id="ARBA00022589"/>
    </source>
</evidence>
<keyword evidence="4" id="KW-0808">Transferase</keyword>
<sequence>MTYMVRNELCTRGATLCSFATLRQSLSKVLTRFHPLAGRLSDENDFTVDCNDSGALFVEAKIQANLAEVITEPSMDELKQFLPLGPTETNVLLAIQLNVFDCGKLGDGASLVNFMHSWAAVTFHGRRCSFGFDFKPSTDRISKEEKIVSKRVVFDKEKLAKLKSSVPESQVTDPTRVEAVSAYFWRHFMDVAKAQNPNKKMAVVATHVVNLRPRMDQSLPD</sequence>
<gene>
    <name evidence="6" type="ORF">OLC1_LOCUS13208</name>
</gene>
<evidence type="ECO:0000313" key="6">
    <source>
        <dbReference type="EMBL" id="CAI9104242.1"/>
    </source>
</evidence>
<dbReference type="GO" id="GO:0009820">
    <property type="term" value="P:alkaloid metabolic process"/>
    <property type="evidence" value="ECO:0007669"/>
    <property type="project" value="UniProtKB-KW"/>
</dbReference>
<dbReference type="InterPro" id="IPR023213">
    <property type="entry name" value="CAT-like_dom_sf"/>
</dbReference>
<dbReference type="PANTHER" id="PTHR31623">
    <property type="entry name" value="F21J9.9"/>
    <property type="match status" value="1"/>
</dbReference>
<comment type="similarity">
    <text evidence="1">Belongs to the plant acyltransferase family.</text>
</comment>
<dbReference type="GO" id="GO:0016746">
    <property type="term" value="F:acyltransferase activity"/>
    <property type="evidence" value="ECO:0007669"/>
    <property type="project" value="UniProtKB-KW"/>
</dbReference>
<comment type="subunit">
    <text evidence="2">Monomer.</text>
</comment>
<dbReference type="EMBL" id="OX459121">
    <property type="protein sequence ID" value="CAI9104242.1"/>
    <property type="molecule type" value="Genomic_DNA"/>
</dbReference>
<dbReference type="Pfam" id="PF02458">
    <property type="entry name" value="Transferase"/>
    <property type="match status" value="2"/>
</dbReference>
<proteinExistence type="inferred from homology"/>
<accession>A0AAV1D8S0</accession>
<evidence type="ECO:0000256" key="4">
    <source>
        <dbReference type="ARBA" id="ARBA00022679"/>
    </source>
</evidence>
<organism evidence="6 7">
    <name type="scientific">Oldenlandia corymbosa var. corymbosa</name>
    <dbReference type="NCBI Taxonomy" id="529605"/>
    <lineage>
        <taxon>Eukaryota</taxon>
        <taxon>Viridiplantae</taxon>
        <taxon>Streptophyta</taxon>
        <taxon>Embryophyta</taxon>
        <taxon>Tracheophyta</taxon>
        <taxon>Spermatophyta</taxon>
        <taxon>Magnoliopsida</taxon>
        <taxon>eudicotyledons</taxon>
        <taxon>Gunneridae</taxon>
        <taxon>Pentapetalae</taxon>
        <taxon>asterids</taxon>
        <taxon>lamiids</taxon>
        <taxon>Gentianales</taxon>
        <taxon>Rubiaceae</taxon>
        <taxon>Rubioideae</taxon>
        <taxon>Spermacoceae</taxon>
        <taxon>Hedyotis-Oldenlandia complex</taxon>
        <taxon>Oldenlandia</taxon>
    </lineage>
</organism>
<evidence type="ECO:0000256" key="2">
    <source>
        <dbReference type="ARBA" id="ARBA00011245"/>
    </source>
</evidence>
<dbReference type="Proteomes" id="UP001161247">
    <property type="component" value="Chromosome 4"/>
</dbReference>